<proteinExistence type="predicted"/>
<evidence type="ECO:0000313" key="1">
    <source>
        <dbReference type="EMBL" id="QQP51527.1"/>
    </source>
</evidence>
<organism evidence="1 2">
    <name type="scientific">Caligus rogercresseyi</name>
    <name type="common">Sea louse</name>
    <dbReference type="NCBI Taxonomy" id="217165"/>
    <lineage>
        <taxon>Eukaryota</taxon>
        <taxon>Metazoa</taxon>
        <taxon>Ecdysozoa</taxon>
        <taxon>Arthropoda</taxon>
        <taxon>Crustacea</taxon>
        <taxon>Multicrustacea</taxon>
        <taxon>Hexanauplia</taxon>
        <taxon>Copepoda</taxon>
        <taxon>Siphonostomatoida</taxon>
        <taxon>Caligidae</taxon>
        <taxon>Caligus</taxon>
    </lineage>
</organism>
<keyword evidence="2" id="KW-1185">Reference proteome</keyword>
<dbReference type="EMBL" id="CP045897">
    <property type="protein sequence ID" value="QQP51527.1"/>
    <property type="molecule type" value="Genomic_DNA"/>
</dbReference>
<protein>
    <submittedName>
        <fullName evidence="1">Uncharacterized protein</fullName>
    </submittedName>
</protein>
<gene>
    <name evidence="1" type="ORF">FKW44_012928</name>
</gene>
<dbReference type="OrthoDB" id="9996331at2759"/>
<dbReference type="Proteomes" id="UP000595437">
    <property type="component" value="Chromosome 8"/>
</dbReference>
<reference evidence="2" key="1">
    <citation type="submission" date="2021-01" db="EMBL/GenBank/DDBJ databases">
        <title>Caligus Genome Assembly.</title>
        <authorList>
            <person name="Gallardo-Escarate C."/>
        </authorList>
    </citation>
    <scope>NUCLEOTIDE SEQUENCE [LARGE SCALE GENOMIC DNA]</scope>
</reference>
<sequence>EAMTYGILFTRAFGNIGESYRTLSTTKKPTSVMSLAFVASNGKAGSLILFPTDYRLVGPEYIKV</sequence>
<dbReference type="AlphaFoldDB" id="A0A7T8HK19"/>
<name>A0A7T8HK19_CALRO</name>
<accession>A0A7T8HK19</accession>
<feature type="non-terminal residue" evidence="1">
    <location>
        <position position="1"/>
    </location>
</feature>
<evidence type="ECO:0000313" key="2">
    <source>
        <dbReference type="Proteomes" id="UP000595437"/>
    </source>
</evidence>